<dbReference type="Proteomes" id="UP000236551">
    <property type="component" value="Chromosome"/>
</dbReference>
<reference evidence="1 2" key="1">
    <citation type="submission" date="2017-11" db="EMBL/GenBank/DDBJ databases">
        <title>Escherichia coli CV839-15 Genome sequencing and assembly.</title>
        <authorList>
            <person name="Li Z."/>
            <person name="Song N."/>
            <person name="Li W."/>
            <person name="Philip H.R."/>
            <person name="Bu Z."/>
            <person name="Siguo L."/>
        </authorList>
    </citation>
    <scope>NUCLEOTIDE SEQUENCE [LARGE SCALE GENOMIC DNA]</scope>
    <source>
        <strain evidence="1 2">CV839-15</strain>
    </source>
</reference>
<proteinExistence type="predicted"/>
<protein>
    <submittedName>
        <fullName evidence="1">Uncharacterized protein</fullName>
    </submittedName>
</protein>
<evidence type="ECO:0000313" key="2">
    <source>
        <dbReference type="Proteomes" id="UP000236551"/>
    </source>
</evidence>
<sequence length="47" mass="5465">MTYDQSSGKHEILQKWKMKIFIVLVGKNKKRPVAGAPLRTINLLRKK</sequence>
<evidence type="ECO:0000313" key="1">
    <source>
        <dbReference type="EMBL" id="ATZ30792.1"/>
    </source>
</evidence>
<name>A0A2H4TMJ5_ECOLX</name>
<gene>
    <name evidence="1" type="ORF">CV83915_00418</name>
</gene>
<dbReference type="AlphaFoldDB" id="A0A2H4TMJ5"/>
<accession>A0A2H4TMJ5</accession>
<dbReference type="EMBL" id="CP024978">
    <property type="protein sequence ID" value="ATZ30792.1"/>
    <property type="molecule type" value="Genomic_DNA"/>
</dbReference>
<organism evidence="1 2">
    <name type="scientific">Escherichia coli</name>
    <dbReference type="NCBI Taxonomy" id="562"/>
    <lineage>
        <taxon>Bacteria</taxon>
        <taxon>Pseudomonadati</taxon>
        <taxon>Pseudomonadota</taxon>
        <taxon>Gammaproteobacteria</taxon>
        <taxon>Enterobacterales</taxon>
        <taxon>Enterobacteriaceae</taxon>
        <taxon>Escherichia</taxon>
    </lineage>
</organism>
<dbReference type="RefSeq" id="WP_000220520.1">
    <property type="nucleotide sequence ID" value="NZ_JAUANF010000003.1"/>
</dbReference>